<feature type="transmembrane region" description="Helical" evidence="1">
    <location>
        <begin position="75"/>
        <end position="95"/>
    </location>
</feature>
<feature type="transmembrane region" description="Helical" evidence="1">
    <location>
        <begin position="184"/>
        <end position="206"/>
    </location>
</feature>
<feature type="transmembrane region" description="Helical" evidence="1">
    <location>
        <begin position="107"/>
        <end position="126"/>
    </location>
</feature>
<name>A0A1G2F3P8_9BACT</name>
<reference evidence="2 3" key="1">
    <citation type="journal article" date="2016" name="Nat. Commun.">
        <title>Thousands of microbial genomes shed light on interconnected biogeochemical processes in an aquifer system.</title>
        <authorList>
            <person name="Anantharaman K."/>
            <person name="Brown C.T."/>
            <person name="Hug L.A."/>
            <person name="Sharon I."/>
            <person name="Castelle C.J."/>
            <person name="Probst A.J."/>
            <person name="Thomas B.C."/>
            <person name="Singh A."/>
            <person name="Wilkins M.J."/>
            <person name="Karaoz U."/>
            <person name="Brodie E.L."/>
            <person name="Williams K.H."/>
            <person name="Hubbard S.S."/>
            <person name="Banfield J.F."/>
        </authorList>
    </citation>
    <scope>NUCLEOTIDE SEQUENCE [LARGE SCALE GENOMIC DNA]</scope>
</reference>
<keyword evidence="1" id="KW-0472">Membrane</keyword>
<accession>A0A1G2F3P8</accession>
<feature type="transmembrane region" description="Helical" evidence="1">
    <location>
        <begin position="6"/>
        <end position="28"/>
    </location>
</feature>
<dbReference type="STRING" id="1801726.A3H02_01115"/>
<dbReference type="AlphaFoldDB" id="A0A1G2F3P8"/>
<keyword evidence="1" id="KW-0812">Transmembrane</keyword>
<dbReference type="Proteomes" id="UP000176787">
    <property type="component" value="Unassembled WGS sequence"/>
</dbReference>
<protein>
    <submittedName>
        <fullName evidence="2">Uncharacterized protein</fullName>
    </submittedName>
</protein>
<feature type="transmembrane region" description="Helical" evidence="1">
    <location>
        <begin position="138"/>
        <end position="156"/>
    </location>
</feature>
<organism evidence="2 3">
    <name type="scientific">Candidatus Niyogibacteria bacterium RIFCSPLOWO2_12_FULL_41_13</name>
    <dbReference type="NCBI Taxonomy" id="1801726"/>
    <lineage>
        <taxon>Bacteria</taxon>
        <taxon>Candidatus Niyogiibacteriota</taxon>
    </lineage>
</organism>
<comment type="caution">
    <text evidence="2">The sequence shown here is derived from an EMBL/GenBank/DDBJ whole genome shotgun (WGS) entry which is preliminary data.</text>
</comment>
<evidence type="ECO:0000313" key="3">
    <source>
        <dbReference type="Proteomes" id="UP000176787"/>
    </source>
</evidence>
<proteinExistence type="predicted"/>
<keyword evidence="1" id="KW-1133">Transmembrane helix</keyword>
<gene>
    <name evidence="2" type="ORF">A3H02_01115</name>
</gene>
<sequence length="207" mass="23652">MQSAATSILLLNILINAMLWGYLIFGLYNLYQKKILLAFWGFLASGGMSVPYLFFNANNINAAFDLDKTRLFIETLLFTCLFLQTANYTYNMVYLKKPVFWTSWPTHLLISFFIVVISFATLIAFFDGNALSAKTQHYFILPAFFIFLLASSVWSLQQIIRVREFNEHHLTDFQDAVMDSISDILGGSAAVLFLVYYSGFVVSFIVK</sequence>
<feature type="transmembrane region" description="Helical" evidence="1">
    <location>
        <begin position="35"/>
        <end position="55"/>
    </location>
</feature>
<evidence type="ECO:0000313" key="2">
    <source>
        <dbReference type="EMBL" id="OGZ32649.1"/>
    </source>
</evidence>
<dbReference type="EMBL" id="MHMS01000004">
    <property type="protein sequence ID" value="OGZ32649.1"/>
    <property type="molecule type" value="Genomic_DNA"/>
</dbReference>
<evidence type="ECO:0000256" key="1">
    <source>
        <dbReference type="SAM" id="Phobius"/>
    </source>
</evidence>